<dbReference type="InterPro" id="IPR003441">
    <property type="entry name" value="NAC-dom"/>
</dbReference>
<sequence>MGDVGFRFKVLWLLERKAFGEKISKYTNSVLEKELYGREASKEPWNVFSDVPDQMWELYDESAGKNSHMRRVVYVVTRLSQMSPKKIGRSAGCGTWNGETTNKPVLEGGRVIGYHKQLTYTVKSKAANRGSWYMHEYSLSEQVLKQPGIKSTDFVICRIVRDDSKVFKVKDSSSKTTACSTSNNEAGSRKRKDCCGDVTNIHNQDDYSSGEIMGSSSAAGFPDPQGGGGGVTFQNNCYYNFPNTSTSTATTVDEIMPYSGYNQDADPQVVHQSEEEVPFQNNCVDPEVVHQPEEGVPSQNNCYDNFCNNSTSTTTVDESMLSYSDYNQGGADPEVVHQPEEGVLIQTYYYDNFCNNSTSTTTFDESMLSYSEYNQGGADPEVVHQPEEGSQQYSWDGAISSSIINICDDSPPRTDTYQEELSRVSQEIDETFGSYFAAEEAAKMMPAWFDNTHDFFQTEKQQQQMPCGLSLWND</sequence>
<protein>
    <submittedName>
        <fullName evidence="6">OLC1v1004180C1</fullName>
    </submittedName>
</protein>
<evidence type="ECO:0000256" key="3">
    <source>
        <dbReference type="ARBA" id="ARBA00023163"/>
    </source>
</evidence>
<dbReference type="PANTHER" id="PTHR31719">
    <property type="entry name" value="NAC TRANSCRIPTION FACTOR 56"/>
    <property type="match status" value="1"/>
</dbReference>
<dbReference type="SUPFAM" id="SSF101941">
    <property type="entry name" value="NAC domain"/>
    <property type="match status" value="1"/>
</dbReference>
<gene>
    <name evidence="6" type="ORF">OLC1_LOCUS14020</name>
</gene>
<evidence type="ECO:0000256" key="4">
    <source>
        <dbReference type="ARBA" id="ARBA00023242"/>
    </source>
</evidence>
<dbReference type="GO" id="GO:0048731">
    <property type="term" value="P:system development"/>
    <property type="evidence" value="ECO:0007669"/>
    <property type="project" value="TreeGrafter"/>
</dbReference>
<dbReference type="Pfam" id="PF02365">
    <property type="entry name" value="NAM"/>
    <property type="match status" value="1"/>
</dbReference>
<dbReference type="Gene3D" id="2.170.150.80">
    <property type="entry name" value="NAC domain"/>
    <property type="match status" value="1"/>
</dbReference>
<dbReference type="EMBL" id="OX459122">
    <property type="protein sequence ID" value="CAI9105288.1"/>
    <property type="molecule type" value="Genomic_DNA"/>
</dbReference>
<dbReference type="InterPro" id="IPR036093">
    <property type="entry name" value="NAC_dom_sf"/>
</dbReference>
<dbReference type="PROSITE" id="PS51005">
    <property type="entry name" value="NAC"/>
    <property type="match status" value="1"/>
</dbReference>
<evidence type="ECO:0000313" key="7">
    <source>
        <dbReference type="Proteomes" id="UP001161247"/>
    </source>
</evidence>
<evidence type="ECO:0000256" key="1">
    <source>
        <dbReference type="ARBA" id="ARBA00023015"/>
    </source>
</evidence>
<keyword evidence="1" id="KW-0805">Transcription regulation</keyword>
<dbReference type="AlphaFoldDB" id="A0AAV1DCG5"/>
<dbReference type="Proteomes" id="UP001161247">
    <property type="component" value="Chromosome 5"/>
</dbReference>
<proteinExistence type="predicted"/>
<reference evidence="6" key="1">
    <citation type="submission" date="2023-03" db="EMBL/GenBank/DDBJ databases">
        <authorList>
            <person name="Julca I."/>
        </authorList>
    </citation>
    <scope>NUCLEOTIDE SEQUENCE</scope>
</reference>
<keyword evidence="2" id="KW-0238">DNA-binding</keyword>
<keyword evidence="3" id="KW-0804">Transcription</keyword>
<keyword evidence="4" id="KW-0539">Nucleus</keyword>
<keyword evidence="7" id="KW-1185">Reference proteome</keyword>
<evidence type="ECO:0000313" key="6">
    <source>
        <dbReference type="EMBL" id="CAI9105288.1"/>
    </source>
</evidence>
<dbReference type="PANTHER" id="PTHR31719:SF164">
    <property type="entry name" value="NAC DOMAIN-CONTAINING PROTEIN"/>
    <property type="match status" value="1"/>
</dbReference>
<dbReference type="GO" id="GO:0003677">
    <property type="term" value="F:DNA binding"/>
    <property type="evidence" value="ECO:0007669"/>
    <property type="project" value="UniProtKB-KW"/>
</dbReference>
<organism evidence="6 7">
    <name type="scientific">Oldenlandia corymbosa var. corymbosa</name>
    <dbReference type="NCBI Taxonomy" id="529605"/>
    <lineage>
        <taxon>Eukaryota</taxon>
        <taxon>Viridiplantae</taxon>
        <taxon>Streptophyta</taxon>
        <taxon>Embryophyta</taxon>
        <taxon>Tracheophyta</taxon>
        <taxon>Spermatophyta</taxon>
        <taxon>Magnoliopsida</taxon>
        <taxon>eudicotyledons</taxon>
        <taxon>Gunneridae</taxon>
        <taxon>Pentapetalae</taxon>
        <taxon>asterids</taxon>
        <taxon>lamiids</taxon>
        <taxon>Gentianales</taxon>
        <taxon>Rubiaceae</taxon>
        <taxon>Rubioideae</taxon>
        <taxon>Spermacoceae</taxon>
        <taxon>Hedyotis-Oldenlandia complex</taxon>
        <taxon>Oldenlandia</taxon>
    </lineage>
</organism>
<name>A0AAV1DCG5_OLDCO</name>
<feature type="domain" description="NAC" evidence="5">
    <location>
        <begin position="13"/>
        <end position="162"/>
    </location>
</feature>
<evidence type="ECO:0000259" key="5">
    <source>
        <dbReference type="PROSITE" id="PS51005"/>
    </source>
</evidence>
<dbReference type="GO" id="GO:0006355">
    <property type="term" value="P:regulation of DNA-templated transcription"/>
    <property type="evidence" value="ECO:0007669"/>
    <property type="project" value="InterPro"/>
</dbReference>
<accession>A0AAV1DCG5</accession>
<evidence type="ECO:0000256" key="2">
    <source>
        <dbReference type="ARBA" id="ARBA00023125"/>
    </source>
</evidence>